<dbReference type="Proteomes" id="UP000260649">
    <property type="component" value="Unassembled WGS sequence"/>
</dbReference>
<evidence type="ECO:0000259" key="2">
    <source>
        <dbReference type="PROSITE" id="PS50263"/>
    </source>
</evidence>
<evidence type="ECO:0000313" key="4">
    <source>
        <dbReference type="Proteomes" id="UP000260649"/>
    </source>
</evidence>
<protein>
    <submittedName>
        <fullName evidence="3">Carbon-nitrogen hydrolase family protein</fullName>
    </submittedName>
</protein>
<dbReference type="GO" id="GO:0050152">
    <property type="term" value="F:omega-amidase activity"/>
    <property type="evidence" value="ECO:0007669"/>
    <property type="project" value="TreeGrafter"/>
</dbReference>
<dbReference type="CDD" id="cd07572">
    <property type="entry name" value="nit"/>
    <property type="match status" value="1"/>
</dbReference>
<proteinExistence type="predicted"/>
<dbReference type="InterPro" id="IPR045254">
    <property type="entry name" value="Nit1/2_C-N_Hydrolase"/>
</dbReference>
<reference evidence="3 4" key="1">
    <citation type="submission" date="2018-07" db="EMBL/GenBank/DDBJ databases">
        <title>GABA Modulating Bacteria of the Human Gut Microbiota.</title>
        <authorList>
            <person name="Strandwitz P."/>
            <person name="Kim K.H."/>
            <person name="Terekhova D."/>
            <person name="Liu J.K."/>
            <person name="Sharma A."/>
            <person name="Levering J."/>
            <person name="Mcdonald D."/>
            <person name="Dietrich D."/>
            <person name="Ramadhar T.R."/>
            <person name="Lekbua A."/>
            <person name="Mroue N."/>
            <person name="Liston C."/>
            <person name="Stewart E.J."/>
            <person name="Dubin M.J."/>
            <person name="Zengler K."/>
            <person name="Knight R."/>
            <person name="Gilbert J.A."/>
            <person name="Clardy J."/>
            <person name="Lewis K."/>
        </authorList>
    </citation>
    <scope>NUCLEOTIDE SEQUENCE [LARGE SCALE GENOMIC DNA]</scope>
    <source>
        <strain evidence="3 4">KLE1738</strain>
    </source>
</reference>
<keyword evidence="4" id="KW-1185">Reference proteome</keyword>
<comment type="caution">
    <text evidence="3">The sequence shown here is derived from an EMBL/GenBank/DDBJ whole genome shotgun (WGS) entry which is preliminary data.</text>
</comment>
<accession>A0A3E2B4Y7</accession>
<name>A0A3E2B4Y7_9FIRM</name>
<dbReference type="SUPFAM" id="SSF56317">
    <property type="entry name" value="Carbon-nitrogen hydrolase"/>
    <property type="match status" value="1"/>
</dbReference>
<dbReference type="OrthoDB" id="9811121at2"/>
<dbReference type="InterPro" id="IPR036526">
    <property type="entry name" value="C-N_Hydrolase_sf"/>
</dbReference>
<sequence>MPMGIRLGLCQMRVTPDKQENLRRAESCLRQAAAQGANLALLPEMFNCPYENACFPVYGEPAGGETWQFLSGMARELGIYLAGGSVPEIEGEAIYNTCYLFSPQGEELARHRKVHLFDIDVPGGQRFMESDTLTAGSQITVVDTALGKLGLAICFDIRFAEFFRVMGDLGAQLILVPAAFNMTTGPLHWDLAFRMRALDQQCFVAGCSPARDRSASYVAYGHSLVCNPWGEILTDCGEGEAVRVVDLDLGDLARYRAQIPILSGRRTDLYRTKQQT</sequence>
<dbReference type="AlphaFoldDB" id="A0A3E2B4Y7"/>
<dbReference type="Pfam" id="PF00795">
    <property type="entry name" value="CN_hydrolase"/>
    <property type="match status" value="1"/>
</dbReference>
<organism evidence="3 4">
    <name type="scientific">Evtepia gabavorous</name>
    <dbReference type="NCBI Taxonomy" id="2211183"/>
    <lineage>
        <taxon>Bacteria</taxon>
        <taxon>Bacillati</taxon>
        <taxon>Bacillota</taxon>
        <taxon>Clostridia</taxon>
        <taxon>Eubacteriales</taxon>
        <taxon>Evtepia</taxon>
    </lineage>
</organism>
<dbReference type="PANTHER" id="PTHR23088">
    <property type="entry name" value="NITRILASE-RELATED"/>
    <property type="match status" value="1"/>
</dbReference>
<dbReference type="GO" id="GO:0006541">
    <property type="term" value="P:glutamine metabolic process"/>
    <property type="evidence" value="ECO:0007669"/>
    <property type="project" value="TreeGrafter"/>
</dbReference>
<evidence type="ECO:0000313" key="3">
    <source>
        <dbReference type="EMBL" id="RFT07044.1"/>
    </source>
</evidence>
<dbReference type="GO" id="GO:0006528">
    <property type="term" value="P:asparagine metabolic process"/>
    <property type="evidence" value="ECO:0007669"/>
    <property type="project" value="TreeGrafter"/>
</dbReference>
<dbReference type="PANTHER" id="PTHR23088:SF30">
    <property type="entry name" value="OMEGA-AMIDASE NIT2"/>
    <property type="match status" value="1"/>
</dbReference>
<gene>
    <name evidence="3" type="ORF">DV520_04690</name>
</gene>
<dbReference type="PROSITE" id="PS50263">
    <property type="entry name" value="CN_HYDROLASE"/>
    <property type="match status" value="1"/>
</dbReference>
<feature type="domain" description="CN hydrolase" evidence="2">
    <location>
        <begin position="5"/>
        <end position="249"/>
    </location>
</feature>
<dbReference type="Gene3D" id="3.60.110.10">
    <property type="entry name" value="Carbon-nitrogen hydrolase"/>
    <property type="match status" value="1"/>
</dbReference>
<keyword evidence="1 3" id="KW-0378">Hydrolase</keyword>
<dbReference type="EMBL" id="QQRQ01000005">
    <property type="protein sequence ID" value="RFT07044.1"/>
    <property type="molecule type" value="Genomic_DNA"/>
</dbReference>
<dbReference type="InterPro" id="IPR003010">
    <property type="entry name" value="C-N_Hydrolase"/>
</dbReference>
<evidence type="ECO:0000256" key="1">
    <source>
        <dbReference type="ARBA" id="ARBA00022801"/>
    </source>
</evidence>
<dbReference type="GO" id="GO:0006107">
    <property type="term" value="P:oxaloacetate metabolic process"/>
    <property type="evidence" value="ECO:0007669"/>
    <property type="project" value="TreeGrafter"/>
</dbReference>